<comment type="caution">
    <text evidence="9">The sequence shown here is derived from an EMBL/GenBank/DDBJ whole genome shotgun (WGS) entry which is preliminary data.</text>
</comment>
<keyword evidence="4" id="KW-0677">Repeat</keyword>
<evidence type="ECO:0000256" key="5">
    <source>
        <dbReference type="ARBA" id="ARBA00022989"/>
    </source>
</evidence>
<dbReference type="InterPro" id="IPR051679">
    <property type="entry name" value="DASS-Related_Transporters"/>
</dbReference>
<keyword evidence="3 7" id="KW-0812">Transmembrane</keyword>
<feature type="transmembrane region" description="Helical" evidence="7">
    <location>
        <begin position="554"/>
        <end position="573"/>
    </location>
</feature>
<evidence type="ECO:0000259" key="8">
    <source>
        <dbReference type="PROSITE" id="PS51202"/>
    </source>
</evidence>
<evidence type="ECO:0000256" key="7">
    <source>
        <dbReference type="SAM" id="Phobius"/>
    </source>
</evidence>
<dbReference type="Pfam" id="PF03600">
    <property type="entry name" value="CitMHS"/>
    <property type="match status" value="1"/>
</dbReference>
<dbReference type="GO" id="GO:0005886">
    <property type="term" value="C:plasma membrane"/>
    <property type="evidence" value="ECO:0007669"/>
    <property type="project" value="TreeGrafter"/>
</dbReference>
<protein>
    <submittedName>
        <fullName evidence="9">Carboxylate transporter</fullName>
    </submittedName>
</protein>
<evidence type="ECO:0000256" key="4">
    <source>
        <dbReference type="ARBA" id="ARBA00022737"/>
    </source>
</evidence>
<feature type="transmembrane region" description="Helical" evidence="7">
    <location>
        <begin position="384"/>
        <end position="401"/>
    </location>
</feature>
<feature type="transmembrane region" description="Helical" evidence="7">
    <location>
        <begin position="468"/>
        <end position="485"/>
    </location>
</feature>
<dbReference type="Proteomes" id="UP000243073">
    <property type="component" value="Unassembled WGS sequence"/>
</dbReference>
<evidence type="ECO:0000313" key="9">
    <source>
        <dbReference type="EMBL" id="OIN04459.1"/>
    </source>
</evidence>
<comment type="subcellular location">
    <subcellularLocation>
        <location evidence="1">Membrane</location>
        <topology evidence="1">Multi-pass membrane protein</topology>
    </subcellularLocation>
</comment>
<dbReference type="Pfam" id="PF02080">
    <property type="entry name" value="TrkA_C"/>
    <property type="match status" value="2"/>
</dbReference>
<dbReference type="OrthoDB" id="9809303at2"/>
<evidence type="ECO:0000256" key="1">
    <source>
        <dbReference type="ARBA" id="ARBA00004141"/>
    </source>
</evidence>
<accession>A0A1J4QBV3</accession>
<dbReference type="FunFam" id="3.30.70.1450:FF:000009">
    <property type="entry name" value="SLC13 family permease"/>
    <property type="match status" value="1"/>
</dbReference>
<evidence type="ECO:0000256" key="6">
    <source>
        <dbReference type="ARBA" id="ARBA00023136"/>
    </source>
</evidence>
<organism evidence="9 10">
    <name type="scientific">Oceanisphaera psychrotolerans</name>
    <dbReference type="NCBI Taxonomy" id="1414654"/>
    <lineage>
        <taxon>Bacteria</taxon>
        <taxon>Pseudomonadati</taxon>
        <taxon>Pseudomonadota</taxon>
        <taxon>Gammaproteobacteria</taxon>
        <taxon>Aeromonadales</taxon>
        <taxon>Aeromonadaceae</taxon>
        <taxon>Oceanisphaera</taxon>
    </lineage>
</organism>
<dbReference type="GO" id="GO:0008324">
    <property type="term" value="F:monoatomic cation transmembrane transporter activity"/>
    <property type="evidence" value="ECO:0007669"/>
    <property type="project" value="InterPro"/>
</dbReference>
<sequence length="575" mass="61908">MSAYLVLASIGALLVLLIQGRVPPAVLFTCWAVGYVLLGVTEQQALLTSFSNPALITLLVLMLVSLALERSPLLDRVSDTLLKGRESMASLRLMGVTAFLSAFLNNTAVVGSLLGVISRQGYIPASRLLIPLSYASILGGITTLVGTSTNLVVNSFVINAGLPPLGMFQFTLVGLPVALLCILGLMFSARLLPQNRVQDQETPQSYFLEAQVMADSPLIGKSIEANQLRNLNGLFLLEILRNDRLLSPVSPDEVLQQDDVLVFTGEVEKVQALQRFPGLQLFGNGVDRLLASNLVEVVIAHESELANRTLREVDFRTLFNAGVVGIRRGKRRLTGQLGQIPLRVGDSLLLAVGPDFTDQRNIDRNFHVISGTLQRPKLHKRQSLLAFCGFGIVIALAAASMVPLLNGLLVLLAALLVTRILTLSELRRRFPFELWLIIGSALTVAKALESSGGAQLVADAVRSLSSGYGVYGAFIGVFLITLILTEIVTNNAAAALVFPIGLSTASAFGADPMPFIMAVAFGASACFIIPFGYQTHLMVYSPGRYRMVDYLKTGLPVSLLYSAGVITLVPLMFPF</sequence>
<feature type="domain" description="RCK C-terminal" evidence="8">
    <location>
        <begin position="282"/>
        <end position="368"/>
    </location>
</feature>
<keyword evidence="2" id="KW-0813">Transport</keyword>
<dbReference type="InterPro" id="IPR004680">
    <property type="entry name" value="Cit_transptr-like_dom"/>
</dbReference>
<evidence type="ECO:0000256" key="2">
    <source>
        <dbReference type="ARBA" id="ARBA00022448"/>
    </source>
</evidence>
<dbReference type="PROSITE" id="PS51202">
    <property type="entry name" value="RCK_C"/>
    <property type="match status" value="2"/>
</dbReference>
<feature type="transmembrane region" description="Helical" evidence="7">
    <location>
        <begin position="430"/>
        <end position="448"/>
    </location>
</feature>
<reference evidence="9 10" key="1">
    <citation type="submission" date="2016-07" db="EMBL/GenBank/DDBJ databases">
        <title>Draft Genome Sequence of Oceanisphaera psychrotolerans, isolated from coastal sediment samples.</title>
        <authorList>
            <person name="Zhuo S."/>
            <person name="Ruan Z."/>
        </authorList>
    </citation>
    <scope>NUCLEOTIDE SEQUENCE [LARGE SCALE GENOMIC DNA]</scope>
    <source>
        <strain evidence="9 10">LAM-WHM-ZC</strain>
    </source>
</reference>
<dbReference type="EMBL" id="MDKE01000068">
    <property type="protein sequence ID" value="OIN04459.1"/>
    <property type="molecule type" value="Genomic_DNA"/>
</dbReference>
<dbReference type="PANTHER" id="PTHR43652">
    <property type="entry name" value="BASIC AMINO ACID ANTIPORTER YFCC-RELATED"/>
    <property type="match status" value="1"/>
</dbReference>
<name>A0A1J4QBV3_9GAMM</name>
<dbReference type="Gene3D" id="3.30.70.1450">
    <property type="entry name" value="Regulator of K+ conductance, C-terminal domain"/>
    <property type="match status" value="2"/>
</dbReference>
<dbReference type="AlphaFoldDB" id="A0A1J4QBV3"/>
<dbReference type="InterPro" id="IPR006037">
    <property type="entry name" value="RCK_C"/>
</dbReference>
<feature type="domain" description="RCK C-terminal" evidence="8">
    <location>
        <begin position="195"/>
        <end position="279"/>
    </location>
</feature>
<gene>
    <name evidence="9" type="ORF">BFR47_06030</name>
</gene>
<evidence type="ECO:0000256" key="3">
    <source>
        <dbReference type="ARBA" id="ARBA00022692"/>
    </source>
</evidence>
<feature type="transmembrane region" description="Helical" evidence="7">
    <location>
        <begin position="128"/>
        <end position="147"/>
    </location>
</feature>
<dbReference type="InterPro" id="IPR036721">
    <property type="entry name" value="RCK_C_sf"/>
</dbReference>
<keyword evidence="5 7" id="KW-1133">Transmembrane helix</keyword>
<feature type="transmembrane region" description="Helical" evidence="7">
    <location>
        <begin position="167"/>
        <end position="187"/>
    </location>
</feature>
<evidence type="ECO:0000313" key="10">
    <source>
        <dbReference type="Proteomes" id="UP000243073"/>
    </source>
</evidence>
<keyword evidence="10" id="KW-1185">Reference proteome</keyword>
<feature type="transmembrane region" description="Helical" evidence="7">
    <location>
        <begin position="93"/>
        <end position="116"/>
    </location>
</feature>
<proteinExistence type="predicted"/>
<dbReference type="GO" id="GO:0006813">
    <property type="term" value="P:potassium ion transport"/>
    <property type="evidence" value="ECO:0007669"/>
    <property type="project" value="InterPro"/>
</dbReference>
<keyword evidence="6 7" id="KW-0472">Membrane</keyword>
<dbReference type="SUPFAM" id="SSF116726">
    <property type="entry name" value="TrkA C-terminal domain-like"/>
    <property type="match status" value="2"/>
</dbReference>
<feature type="transmembrane region" description="Helical" evidence="7">
    <location>
        <begin position="515"/>
        <end position="533"/>
    </location>
</feature>
<feature type="transmembrane region" description="Helical" evidence="7">
    <location>
        <begin position="54"/>
        <end position="73"/>
    </location>
</feature>
<dbReference type="PANTHER" id="PTHR43652:SF2">
    <property type="entry name" value="BASIC AMINO ACID ANTIPORTER YFCC-RELATED"/>
    <property type="match status" value="1"/>
</dbReference>